<comment type="pathway">
    <text evidence="2">Porphyrin-containing compound metabolism; protoporphyrin-IX biosynthesis; 5-aminolevulinate from glycine: step 1/1.</text>
</comment>
<evidence type="ECO:0000256" key="7">
    <source>
        <dbReference type="ARBA" id="ARBA00023133"/>
    </source>
</evidence>
<dbReference type="Proteomes" id="UP000007797">
    <property type="component" value="Unassembled WGS sequence"/>
</dbReference>
<keyword evidence="15" id="KW-0472">Membrane</keyword>
<keyword evidence="7" id="KW-0350">Heme biosynthesis</keyword>
<evidence type="ECO:0000256" key="9">
    <source>
        <dbReference type="ARBA" id="ARBA00031691"/>
    </source>
</evidence>
<evidence type="ECO:0000256" key="4">
    <source>
        <dbReference type="ARBA" id="ARBA00013257"/>
    </source>
</evidence>
<keyword evidence="15" id="KW-0812">Transmembrane</keyword>
<keyword evidence="5" id="KW-0808">Transferase</keyword>
<evidence type="ECO:0000313" key="18">
    <source>
        <dbReference type="Proteomes" id="UP000007797"/>
    </source>
</evidence>
<dbReference type="RefSeq" id="XP_004361826.1">
    <property type="nucleotide sequence ID" value="XM_004361769.1"/>
</dbReference>
<dbReference type="AlphaFoldDB" id="F4PK51"/>
<feature type="region of interest" description="Disordered" evidence="14">
    <location>
        <begin position="49"/>
        <end position="86"/>
    </location>
</feature>
<dbReference type="Gene3D" id="3.90.1150.10">
    <property type="entry name" value="Aspartate Aminotransferase, domain 1"/>
    <property type="match status" value="2"/>
</dbReference>
<evidence type="ECO:0000256" key="10">
    <source>
        <dbReference type="ARBA" id="ARBA00031945"/>
    </source>
</evidence>
<evidence type="ECO:0000256" key="3">
    <source>
        <dbReference type="ARBA" id="ARBA00008392"/>
    </source>
</evidence>
<dbReference type="InterPro" id="IPR004839">
    <property type="entry name" value="Aminotransferase_I/II_large"/>
</dbReference>
<dbReference type="STRING" id="1054147.F4PK51"/>
<dbReference type="InterPro" id="IPR015424">
    <property type="entry name" value="PyrdxlP-dep_Trfase"/>
</dbReference>
<evidence type="ECO:0000256" key="1">
    <source>
        <dbReference type="ARBA" id="ARBA00001933"/>
    </source>
</evidence>
<dbReference type="EMBL" id="GL883007">
    <property type="protein sequence ID" value="EGG23975.1"/>
    <property type="molecule type" value="Genomic_DNA"/>
</dbReference>
<keyword evidence="8" id="KW-0012">Acyltransferase</keyword>
<dbReference type="NCBIfam" id="TIGR01821">
    <property type="entry name" value="5aminolev_synth"/>
    <property type="match status" value="1"/>
</dbReference>
<evidence type="ECO:0000256" key="11">
    <source>
        <dbReference type="ARBA" id="ARBA00032773"/>
    </source>
</evidence>
<comment type="cofactor">
    <cofactor evidence="1 13">
        <name>pyridoxal 5'-phosphate</name>
        <dbReference type="ChEBI" id="CHEBI:597326"/>
    </cofactor>
</comment>
<proteinExistence type="inferred from homology"/>
<comment type="similarity">
    <text evidence="3 13">Belongs to the class-II pyridoxal-phosphate-dependent aminotransferase family.</text>
</comment>
<organism evidence="17 18">
    <name type="scientific">Cavenderia fasciculata</name>
    <name type="common">Slime mold</name>
    <name type="synonym">Dictyostelium fasciculatum</name>
    <dbReference type="NCBI Taxonomy" id="261658"/>
    <lineage>
        <taxon>Eukaryota</taxon>
        <taxon>Amoebozoa</taxon>
        <taxon>Evosea</taxon>
        <taxon>Eumycetozoa</taxon>
        <taxon>Dictyostelia</taxon>
        <taxon>Acytosteliales</taxon>
        <taxon>Cavenderiaceae</taxon>
        <taxon>Cavenderia</taxon>
    </lineage>
</organism>
<dbReference type="InterPro" id="IPR015421">
    <property type="entry name" value="PyrdxlP-dep_Trfase_major"/>
</dbReference>
<dbReference type="GO" id="GO:0006782">
    <property type="term" value="P:protoporphyrinogen IX biosynthetic process"/>
    <property type="evidence" value="ECO:0007669"/>
    <property type="project" value="UniProtKB-UniPathway"/>
</dbReference>
<feature type="compositionally biased region" description="Low complexity" evidence="14">
    <location>
        <begin position="49"/>
        <end position="62"/>
    </location>
</feature>
<dbReference type="SUPFAM" id="SSF53383">
    <property type="entry name" value="PLP-dependent transferases"/>
    <property type="match status" value="1"/>
</dbReference>
<comment type="catalytic activity">
    <reaction evidence="12">
        <text>succinyl-CoA + glycine + H(+) = 5-aminolevulinate + CO2 + CoA</text>
        <dbReference type="Rhea" id="RHEA:12921"/>
        <dbReference type="ChEBI" id="CHEBI:15378"/>
        <dbReference type="ChEBI" id="CHEBI:16526"/>
        <dbReference type="ChEBI" id="CHEBI:57287"/>
        <dbReference type="ChEBI" id="CHEBI:57292"/>
        <dbReference type="ChEBI" id="CHEBI:57305"/>
        <dbReference type="ChEBI" id="CHEBI:356416"/>
        <dbReference type="EC" id="2.3.1.37"/>
    </reaction>
</comment>
<dbReference type="OMA" id="DQFFRNK"/>
<dbReference type="UniPathway" id="UPA00251">
    <property type="reaction ID" value="UER00375"/>
</dbReference>
<reference evidence="18" key="1">
    <citation type="journal article" date="2011" name="Genome Res.">
        <title>Phylogeny-wide analysis of social amoeba genomes highlights ancient origins for complex intercellular communication.</title>
        <authorList>
            <person name="Heidel A.J."/>
            <person name="Lawal H.M."/>
            <person name="Felder M."/>
            <person name="Schilde C."/>
            <person name="Helps N.R."/>
            <person name="Tunggal B."/>
            <person name="Rivero F."/>
            <person name="John U."/>
            <person name="Schleicher M."/>
            <person name="Eichinger L."/>
            <person name="Platzer M."/>
            <person name="Noegel A.A."/>
            <person name="Schaap P."/>
            <person name="Gloeckner G."/>
        </authorList>
    </citation>
    <scope>NUCLEOTIDE SEQUENCE [LARGE SCALE GENOMIC DNA]</scope>
    <source>
        <strain evidence="18">SH3</strain>
    </source>
</reference>
<dbReference type="CDD" id="cd06454">
    <property type="entry name" value="KBL_like"/>
    <property type="match status" value="1"/>
</dbReference>
<evidence type="ECO:0000259" key="16">
    <source>
        <dbReference type="Pfam" id="PF00155"/>
    </source>
</evidence>
<evidence type="ECO:0000313" key="17">
    <source>
        <dbReference type="EMBL" id="EGG23975.1"/>
    </source>
</evidence>
<feature type="transmembrane region" description="Helical" evidence="15">
    <location>
        <begin position="477"/>
        <end position="498"/>
    </location>
</feature>
<evidence type="ECO:0000256" key="12">
    <source>
        <dbReference type="ARBA" id="ARBA00047654"/>
    </source>
</evidence>
<dbReference type="KEGG" id="dfa:DFA_06113"/>
<gene>
    <name evidence="17" type="primary">hemA</name>
    <name evidence="17" type="ORF">DFA_06113</name>
</gene>
<dbReference type="PROSITE" id="PS00599">
    <property type="entry name" value="AA_TRANSFER_CLASS_2"/>
    <property type="match status" value="1"/>
</dbReference>
<dbReference type="EC" id="2.3.1.37" evidence="4"/>
<dbReference type="InterPro" id="IPR001917">
    <property type="entry name" value="Aminotrans_II_pyridoxalP_BS"/>
</dbReference>
<dbReference type="GO" id="GO:0030170">
    <property type="term" value="F:pyridoxal phosphate binding"/>
    <property type="evidence" value="ECO:0007669"/>
    <property type="project" value="InterPro"/>
</dbReference>
<evidence type="ECO:0000256" key="6">
    <source>
        <dbReference type="ARBA" id="ARBA00022898"/>
    </source>
</evidence>
<evidence type="ECO:0000256" key="5">
    <source>
        <dbReference type="ARBA" id="ARBA00022679"/>
    </source>
</evidence>
<accession>F4PK51</accession>
<dbReference type="Pfam" id="PF00155">
    <property type="entry name" value="Aminotran_1_2"/>
    <property type="match status" value="1"/>
</dbReference>
<dbReference type="InterPro" id="IPR015422">
    <property type="entry name" value="PyrdxlP-dep_Trfase_small"/>
</dbReference>
<feature type="domain" description="Aminotransferase class I/classII large" evidence="16">
    <location>
        <begin position="251"/>
        <end position="592"/>
    </location>
</feature>
<sequence length="611" mass="67522">MSSVLNQCLMSTAASSMLLQQVGKTAVAAASASSISRCPFLHNKVESSSSSSSQSSYFSTHSATAQQTVEKNSVPETHPTTLTPQNAKDFFDKCPFAGVVEEGIKQNTEMGLEVLSTLMASPQQQQQESRDDLLVKEMIESTELKRKEMLLQQQHDDQYTTPTPYDNKFQSVIDGLKTEGRYRVFTTIQRQVGQFPYAKKFNNVDYDHYQHEQQEDQKVNNEYSRLGGINLLKTEELDVELQEESATQGDVAVWCSNDYLGMGQHRVVIDAMTASIRKMGAGSGGTRNISGTTSEHVRLEHELADLHKKDRALVFGSCYVANVNTITSLASALPDMVIFSDAKNHASLIEGIRNSRVEKHVFRHNDVAHLEQLLQSVDANRPKLIIFESVYSMDGTVAPIDDICTVAKRHNALTFIDEVHAVGLYGDHGAGVCERDGLMDRVDIVSGTLGKAFGVYGGYIASSARLIDLVRCLSPGFIFTTSLPPAIVAGACASVSYLKKSKRERDMHKSQTNSLKQALRNANLPLLETASHIVPLIVGDSARCKQMSDYLMAKHRIYVQPINYPTVPKGTERFRLTPSPVHNETAIKHLVSSMVDCWKKFGLTFTATTNN</sequence>
<evidence type="ECO:0000256" key="8">
    <source>
        <dbReference type="ARBA" id="ARBA00023315"/>
    </source>
</evidence>
<dbReference type="GO" id="GO:0005739">
    <property type="term" value="C:mitochondrion"/>
    <property type="evidence" value="ECO:0007669"/>
    <property type="project" value="TreeGrafter"/>
</dbReference>
<keyword evidence="18" id="KW-1185">Reference proteome</keyword>
<dbReference type="GeneID" id="14876171"/>
<dbReference type="InterPro" id="IPR010961">
    <property type="entry name" value="4pyrrol_synth_NH2levulA_synth"/>
</dbReference>
<evidence type="ECO:0000256" key="14">
    <source>
        <dbReference type="SAM" id="MobiDB-lite"/>
    </source>
</evidence>
<evidence type="ECO:0000256" key="2">
    <source>
        <dbReference type="ARBA" id="ARBA00005029"/>
    </source>
</evidence>
<dbReference type="FunFam" id="3.40.640.10:FF:000006">
    <property type="entry name" value="5-aminolevulinate synthase, mitochondrial"/>
    <property type="match status" value="1"/>
</dbReference>
<keyword evidence="15" id="KW-1133">Transmembrane helix</keyword>
<keyword evidence="6 13" id="KW-0663">Pyridoxal phosphate</keyword>
<evidence type="ECO:0000256" key="13">
    <source>
        <dbReference type="RuleBase" id="RU003693"/>
    </source>
</evidence>
<name>F4PK51_CACFS</name>
<feature type="compositionally biased region" description="Polar residues" evidence="14">
    <location>
        <begin position="63"/>
        <end position="86"/>
    </location>
</feature>
<dbReference type="GO" id="GO:0003870">
    <property type="term" value="F:5-aminolevulinate synthase activity"/>
    <property type="evidence" value="ECO:0007669"/>
    <property type="project" value="UniProtKB-EC"/>
</dbReference>
<protein>
    <recommendedName>
        <fullName evidence="4">5-aminolevulinate synthase</fullName>
        <ecNumber evidence="4">2.3.1.37</ecNumber>
    </recommendedName>
    <alternativeName>
        <fullName evidence="9">5-aminolevulinic acid synthase</fullName>
    </alternativeName>
    <alternativeName>
        <fullName evidence="10">Delta-ALA synthase</fullName>
    </alternativeName>
    <alternativeName>
        <fullName evidence="11">Delta-aminolevulinate synthase</fullName>
    </alternativeName>
</protein>
<dbReference type="PANTHER" id="PTHR13693:SF102">
    <property type="entry name" value="2-AMINO-3-KETOBUTYRATE COENZYME A LIGASE, MITOCHONDRIAL"/>
    <property type="match status" value="1"/>
</dbReference>
<dbReference type="OrthoDB" id="10263824at2759"/>
<dbReference type="InterPro" id="IPR050087">
    <property type="entry name" value="AON_synthase_class-II"/>
</dbReference>
<dbReference type="PANTHER" id="PTHR13693">
    <property type="entry name" value="CLASS II AMINOTRANSFERASE/8-AMINO-7-OXONONANOATE SYNTHASE"/>
    <property type="match status" value="1"/>
</dbReference>
<evidence type="ECO:0000256" key="15">
    <source>
        <dbReference type="SAM" id="Phobius"/>
    </source>
</evidence>
<dbReference type="Gene3D" id="3.40.640.10">
    <property type="entry name" value="Type I PLP-dependent aspartate aminotransferase-like (Major domain)"/>
    <property type="match status" value="1"/>
</dbReference>